<evidence type="ECO:0000256" key="1">
    <source>
        <dbReference type="SAM" id="MobiDB-lite"/>
    </source>
</evidence>
<feature type="region of interest" description="Disordered" evidence="1">
    <location>
        <begin position="222"/>
        <end position="241"/>
    </location>
</feature>
<dbReference type="EMBL" id="OC916273">
    <property type="protein sequence ID" value="CAD7643728.1"/>
    <property type="molecule type" value="Genomic_DNA"/>
</dbReference>
<dbReference type="Proteomes" id="UP000728032">
    <property type="component" value="Unassembled WGS sequence"/>
</dbReference>
<dbReference type="EMBL" id="CAJPVJ010001448">
    <property type="protein sequence ID" value="CAG2164738.1"/>
    <property type="molecule type" value="Genomic_DNA"/>
</dbReference>
<reference evidence="4" key="1">
    <citation type="submission" date="2020-11" db="EMBL/GenBank/DDBJ databases">
        <authorList>
            <person name="Tran Van P."/>
        </authorList>
    </citation>
    <scope>NUCLEOTIDE SEQUENCE</scope>
</reference>
<protein>
    <recommendedName>
        <fullName evidence="3">Shisa N-terminal domain-containing protein</fullName>
    </recommendedName>
</protein>
<gene>
    <name evidence="4" type="ORF">ONB1V03_LOCUS4287</name>
</gene>
<keyword evidence="5" id="KW-1185">Reference proteome</keyword>
<dbReference type="InterPro" id="IPR053891">
    <property type="entry name" value="Shisa_N"/>
</dbReference>
<accession>A0A7R9QGV4</accession>
<dbReference type="OrthoDB" id="10010453at2759"/>
<feature type="compositionally biased region" description="Basic residues" evidence="1">
    <location>
        <begin position="320"/>
        <end position="333"/>
    </location>
</feature>
<keyword evidence="2" id="KW-1133">Transmembrane helix</keyword>
<dbReference type="AlphaFoldDB" id="A0A7R9QGV4"/>
<evidence type="ECO:0000256" key="2">
    <source>
        <dbReference type="SAM" id="Phobius"/>
    </source>
</evidence>
<feature type="transmembrane region" description="Helical" evidence="2">
    <location>
        <begin position="80"/>
        <end position="103"/>
    </location>
</feature>
<name>A0A7R9QGV4_9ACAR</name>
<feature type="compositionally biased region" description="Low complexity" evidence="1">
    <location>
        <begin position="301"/>
        <end position="314"/>
    </location>
</feature>
<dbReference type="Pfam" id="PF13908">
    <property type="entry name" value="Shisa_N"/>
    <property type="match status" value="1"/>
</dbReference>
<feature type="region of interest" description="Disordered" evidence="1">
    <location>
        <begin position="298"/>
        <end position="333"/>
    </location>
</feature>
<evidence type="ECO:0000313" key="5">
    <source>
        <dbReference type="Proteomes" id="UP000728032"/>
    </source>
</evidence>
<sequence length="333" mass="36501">MEVRILSTDEDHQVFGDDYCSGYVDQYNKWNTGFSCPTKSNEEAVYCCGTPTYKYCCTRRSQSVTTHTNHPTRTQLDPRILLKIVGLTCIVSVFLTILTCYVCKRYWKRSDTRDNHVYRVSCNTSASPHVFPLESFQPLNPNAFFKSPEHVASALCGDLSVLSGSHLQPTHLRAVIASSRGTAASAAIPALCSYQHNQSVLRQQQRNHEPPPPYQLSVISGNSTTTGNAVSSTSSSTSSTACGVSGVVSGGSSHTNVNPNPNTNSINSNNETTREVNSVLSDSECNAIHEASNTEVKIPLSSHNSHPPQQSSSSVDIHPHHQQRHHTLRRMSQ</sequence>
<evidence type="ECO:0000259" key="3">
    <source>
        <dbReference type="Pfam" id="PF13908"/>
    </source>
</evidence>
<organism evidence="4">
    <name type="scientific">Oppiella nova</name>
    <dbReference type="NCBI Taxonomy" id="334625"/>
    <lineage>
        <taxon>Eukaryota</taxon>
        <taxon>Metazoa</taxon>
        <taxon>Ecdysozoa</taxon>
        <taxon>Arthropoda</taxon>
        <taxon>Chelicerata</taxon>
        <taxon>Arachnida</taxon>
        <taxon>Acari</taxon>
        <taxon>Acariformes</taxon>
        <taxon>Sarcoptiformes</taxon>
        <taxon>Oribatida</taxon>
        <taxon>Brachypylina</taxon>
        <taxon>Oppioidea</taxon>
        <taxon>Oppiidae</taxon>
        <taxon>Oppiella</taxon>
    </lineage>
</organism>
<proteinExistence type="predicted"/>
<feature type="domain" description="Shisa N-terminal" evidence="3">
    <location>
        <begin position="18"/>
        <end position="65"/>
    </location>
</feature>
<evidence type="ECO:0000313" key="4">
    <source>
        <dbReference type="EMBL" id="CAD7643728.1"/>
    </source>
</evidence>
<keyword evidence="2" id="KW-0812">Transmembrane</keyword>
<feature type="region of interest" description="Disordered" evidence="1">
    <location>
        <begin position="249"/>
        <end position="273"/>
    </location>
</feature>
<feature type="compositionally biased region" description="Low complexity" evidence="1">
    <location>
        <begin position="249"/>
        <end position="271"/>
    </location>
</feature>
<keyword evidence="2" id="KW-0472">Membrane</keyword>